<feature type="transmembrane region" description="Helical" evidence="1">
    <location>
        <begin position="6"/>
        <end position="27"/>
    </location>
</feature>
<reference evidence="2 3" key="1">
    <citation type="submission" date="2010-07" db="EMBL/GenBank/DDBJ databases">
        <title>The draft genome of Paenibacillus curdlanolyticus YK9.</title>
        <authorList>
            <consortium name="US DOE Joint Genome Institute (JGI-PGF)"/>
            <person name="Lucas S."/>
            <person name="Copeland A."/>
            <person name="Lapidus A."/>
            <person name="Cheng J.-F."/>
            <person name="Bruce D."/>
            <person name="Goodwin L."/>
            <person name="Pitluck S."/>
            <person name="Land M.L."/>
            <person name="Hauser L."/>
            <person name="Chang Y.-J."/>
            <person name="Jeffries C."/>
            <person name="Anderson I.J."/>
            <person name="Johnson E."/>
            <person name="Loganathan U."/>
            <person name="Mulhopadhyay B."/>
            <person name="Kyrpides N."/>
            <person name="Woyke T.J."/>
        </authorList>
    </citation>
    <scope>NUCLEOTIDE SEQUENCE [LARGE SCALE GENOMIC DNA]</scope>
    <source>
        <strain evidence="2 3">YK9</strain>
    </source>
</reference>
<dbReference type="RefSeq" id="WP_006036027.1">
    <property type="nucleotide sequence ID" value="NZ_AEDD01000001.1"/>
</dbReference>
<keyword evidence="1" id="KW-0472">Membrane</keyword>
<proteinExistence type="predicted"/>
<dbReference type="PROSITE" id="PS51257">
    <property type="entry name" value="PROKAR_LIPOPROTEIN"/>
    <property type="match status" value="1"/>
</dbReference>
<evidence type="ECO:0000313" key="2">
    <source>
        <dbReference type="EMBL" id="EFM12498.1"/>
    </source>
</evidence>
<keyword evidence="3" id="KW-1185">Reference proteome</keyword>
<sequence>MKSINFTHVISSTILGVALIIGCLIFAGNDKSASGSGPQEIAAVSLTKPLLTIPETAAYLHIPESKVRTIIQWEVTMSNTTGTSVGMALPVIEIDGDMYVITKGLEEWLQDAVHNRKEYF</sequence>
<dbReference type="Proteomes" id="UP000005387">
    <property type="component" value="Unassembled WGS sequence"/>
</dbReference>
<keyword evidence="1" id="KW-1133">Transmembrane helix</keyword>
<dbReference type="OrthoDB" id="2942251at2"/>
<dbReference type="AlphaFoldDB" id="E0I4G7"/>
<name>E0I4G7_9BACL</name>
<keyword evidence="1" id="KW-0812">Transmembrane</keyword>
<evidence type="ECO:0000313" key="3">
    <source>
        <dbReference type="Proteomes" id="UP000005387"/>
    </source>
</evidence>
<organism evidence="2 3">
    <name type="scientific">Paenibacillus curdlanolyticus YK9</name>
    <dbReference type="NCBI Taxonomy" id="717606"/>
    <lineage>
        <taxon>Bacteria</taxon>
        <taxon>Bacillati</taxon>
        <taxon>Bacillota</taxon>
        <taxon>Bacilli</taxon>
        <taxon>Bacillales</taxon>
        <taxon>Paenibacillaceae</taxon>
        <taxon>Paenibacillus</taxon>
    </lineage>
</organism>
<accession>E0I4G7</accession>
<dbReference type="STRING" id="717606.PaecuDRAFT_0009"/>
<protein>
    <submittedName>
        <fullName evidence="2">Uncharacterized protein</fullName>
    </submittedName>
</protein>
<evidence type="ECO:0000256" key="1">
    <source>
        <dbReference type="SAM" id="Phobius"/>
    </source>
</evidence>
<gene>
    <name evidence="2" type="ORF">PaecuDRAFT_0009</name>
</gene>
<dbReference type="EMBL" id="AEDD01000001">
    <property type="protein sequence ID" value="EFM12498.1"/>
    <property type="molecule type" value="Genomic_DNA"/>
</dbReference>